<reference evidence="2" key="1">
    <citation type="journal article" date="2015" name="Nat. Genet.">
        <title>The genome and transcriptome of the zoonotic hookworm Ancylostoma ceylanicum identify infection-specific gene families.</title>
        <authorList>
            <person name="Schwarz E.M."/>
            <person name="Hu Y."/>
            <person name="Antoshechkin I."/>
            <person name="Miller M.M."/>
            <person name="Sternberg P.W."/>
            <person name="Aroian R.V."/>
        </authorList>
    </citation>
    <scope>NUCLEOTIDE SEQUENCE</scope>
    <source>
        <strain evidence="2">HY135</strain>
    </source>
</reference>
<comment type="caution">
    <text evidence="1">The sequence shown here is derived from an EMBL/GenBank/DDBJ whole genome shotgun (WGS) entry which is preliminary data.</text>
</comment>
<keyword evidence="2" id="KW-1185">Reference proteome</keyword>
<protein>
    <submittedName>
        <fullName evidence="1">Uncharacterized protein</fullName>
    </submittedName>
</protein>
<sequence>MYLRDNVSRRITLYYKVGQKYGNNACFSSEEACFALKSISTGRLFGGVLPVQCSSAQFTFSPRMGKQYILGPAGFATWIFNCPK</sequence>
<proteinExistence type="predicted"/>
<gene>
    <name evidence="1" type="primary">Acey_s0142.g2322</name>
    <name evidence="1" type="ORF">Y032_0142g2322</name>
</gene>
<name>A0A016T3E8_9BILA</name>
<dbReference type="AlphaFoldDB" id="A0A016T3E8"/>
<evidence type="ECO:0000313" key="1">
    <source>
        <dbReference type="EMBL" id="EYB97255.1"/>
    </source>
</evidence>
<dbReference type="Proteomes" id="UP000024635">
    <property type="component" value="Unassembled WGS sequence"/>
</dbReference>
<dbReference type="EMBL" id="JARK01001478">
    <property type="protein sequence ID" value="EYB97255.1"/>
    <property type="molecule type" value="Genomic_DNA"/>
</dbReference>
<evidence type="ECO:0000313" key="2">
    <source>
        <dbReference type="Proteomes" id="UP000024635"/>
    </source>
</evidence>
<accession>A0A016T3E8</accession>
<organism evidence="1 2">
    <name type="scientific">Ancylostoma ceylanicum</name>
    <dbReference type="NCBI Taxonomy" id="53326"/>
    <lineage>
        <taxon>Eukaryota</taxon>
        <taxon>Metazoa</taxon>
        <taxon>Ecdysozoa</taxon>
        <taxon>Nematoda</taxon>
        <taxon>Chromadorea</taxon>
        <taxon>Rhabditida</taxon>
        <taxon>Rhabditina</taxon>
        <taxon>Rhabditomorpha</taxon>
        <taxon>Strongyloidea</taxon>
        <taxon>Ancylostomatidae</taxon>
        <taxon>Ancylostomatinae</taxon>
        <taxon>Ancylostoma</taxon>
    </lineage>
</organism>